<dbReference type="InterPro" id="IPR036291">
    <property type="entry name" value="NAD(P)-bd_dom_sf"/>
</dbReference>
<dbReference type="PANTHER" id="PTHR44196">
    <property type="entry name" value="DEHYDROGENASE/REDUCTASE SDR FAMILY MEMBER 7B"/>
    <property type="match status" value="1"/>
</dbReference>
<dbReference type="Gene3D" id="3.40.50.720">
    <property type="entry name" value="NAD(P)-binding Rossmann-like Domain"/>
    <property type="match status" value="1"/>
</dbReference>
<keyword evidence="4" id="KW-0812">Transmembrane</keyword>
<dbReference type="PANTHER" id="PTHR44196:SF1">
    <property type="entry name" value="DEHYDROGENASE_REDUCTASE SDR FAMILY MEMBER 7B"/>
    <property type="match status" value="1"/>
</dbReference>
<organism evidence="6 7">
    <name type="scientific">Rhodocista pekingensis</name>
    <dbReference type="NCBI Taxonomy" id="201185"/>
    <lineage>
        <taxon>Bacteria</taxon>
        <taxon>Pseudomonadati</taxon>
        <taxon>Pseudomonadota</taxon>
        <taxon>Alphaproteobacteria</taxon>
        <taxon>Rhodospirillales</taxon>
        <taxon>Azospirillaceae</taxon>
        <taxon>Rhodocista</taxon>
    </lineage>
</organism>
<evidence type="ECO:0000256" key="4">
    <source>
        <dbReference type="SAM" id="Phobius"/>
    </source>
</evidence>
<sequence length="325" mass="33542">MRAAQRDGGLDGATVVIAGASSGIGRATARAFAAQGARLVLAARRRDMLEDAAAECRRAGGDAIAVPADVTSPSDMRHLLDAAIDRYGGVDVWINNAGVGAVGWFEDVPLEAHHRTIETNLLGPLNGAHAVLPHFIDRGRGVLINTSSIGAWVYPPGAVAYAAAKAGLHGLTEALRHEMRRHSGVHVCAIYPSFVDTPGLKHAGNYTGRTLDPRGPMQSPERIARLMVDLAAHPRPRVPVGLPTLLGRVAYALAPDLVGRAMLAGVEMALARATPGRNGSGNLFGPPEDRMAVRGGGQSLLPLAVGLGAAGLLAAGALAAGRRAA</sequence>
<evidence type="ECO:0000256" key="1">
    <source>
        <dbReference type="ARBA" id="ARBA00006484"/>
    </source>
</evidence>
<accession>A0ABW2KY33</accession>
<reference evidence="7" key="1">
    <citation type="journal article" date="2019" name="Int. J. Syst. Evol. Microbiol.">
        <title>The Global Catalogue of Microorganisms (GCM) 10K type strain sequencing project: providing services to taxonomists for standard genome sequencing and annotation.</title>
        <authorList>
            <consortium name="The Broad Institute Genomics Platform"/>
            <consortium name="The Broad Institute Genome Sequencing Center for Infectious Disease"/>
            <person name="Wu L."/>
            <person name="Ma J."/>
        </authorList>
    </citation>
    <scope>NUCLEOTIDE SEQUENCE [LARGE SCALE GENOMIC DNA]</scope>
    <source>
        <strain evidence="7">CGMCC 1.16275</strain>
    </source>
</reference>
<comment type="similarity">
    <text evidence="1 3">Belongs to the short-chain dehydrogenases/reductases (SDR) family.</text>
</comment>
<evidence type="ECO:0000313" key="6">
    <source>
        <dbReference type="EMBL" id="MFC7334238.1"/>
    </source>
</evidence>
<feature type="transmembrane region" description="Helical" evidence="4">
    <location>
        <begin position="300"/>
        <end position="320"/>
    </location>
</feature>
<dbReference type="InterPro" id="IPR002347">
    <property type="entry name" value="SDR_fam"/>
</dbReference>
<gene>
    <name evidence="6" type="ORF">ACFQPS_13810</name>
</gene>
<evidence type="ECO:0000259" key="5">
    <source>
        <dbReference type="SMART" id="SM00822"/>
    </source>
</evidence>
<dbReference type="SMART" id="SM00822">
    <property type="entry name" value="PKS_KR"/>
    <property type="match status" value="1"/>
</dbReference>
<dbReference type="PRINTS" id="PR00081">
    <property type="entry name" value="GDHRDH"/>
</dbReference>
<proteinExistence type="inferred from homology"/>
<dbReference type="InterPro" id="IPR020904">
    <property type="entry name" value="Sc_DH/Rdtase_CS"/>
</dbReference>
<comment type="caution">
    <text evidence="6">The sequence shown here is derived from an EMBL/GenBank/DDBJ whole genome shotgun (WGS) entry which is preliminary data.</text>
</comment>
<dbReference type="EMBL" id="JBHTCM010000014">
    <property type="protein sequence ID" value="MFC7334238.1"/>
    <property type="molecule type" value="Genomic_DNA"/>
</dbReference>
<dbReference type="RefSeq" id="WP_377359803.1">
    <property type="nucleotide sequence ID" value="NZ_JBHTCM010000014.1"/>
</dbReference>
<dbReference type="PROSITE" id="PS00061">
    <property type="entry name" value="ADH_SHORT"/>
    <property type="match status" value="1"/>
</dbReference>
<name>A0ABW2KY33_9PROT</name>
<evidence type="ECO:0000256" key="2">
    <source>
        <dbReference type="ARBA" id="ARBA00023002"/>
    </source>
</evidence>
<protein>
    <submittedName>
        <fullName evidence="6">SDR family oxidoreductase</fullName>
    </submittedName>
</protein>
<feature type="domain" description="Ketoreductase" evidence="5">
    <location>
        <begin position="13"/>
        <end position="216"/>
    </location>
</feature>
<keyword evidence="4" id="KW-1133">Transmembrane helix</keyword>
<dbReference type="InterPro" id="IPR057326">
    <property type="entry name" value="KR_dom"/>
</dbReference>
<dbReference type="NCBIfam" id="NF004792">
    <property type="entry name" value="PRK06139.1"/>
    <property type="match status" value="1"/>
</dbReference>
<evidence type="ECO:0000256" key="3">
    <source>
        <dbReference type="RuleBase" id="RU000363"/>
    </source>
</evidence>
<keyword evidence="7" id="KW-1185">Reference proteome</keyword>
<keyword evidence="2" id="KW-0560">Oxidoreductase</keyword>
<keyword evidence="4" id="KW-0472">Membrane</keyword>
<dbReference type="Proteomes" id="UP001596456">
    <property type="component" value="Unassembled WGS sequence"/>
</dbReference>
<dbReference type="Pfam" id="PF00106">
    <property type="entry name" value="adh_short"/>
    <property type="match status" value="1"/>
</dbReference>
<dbReference type="PRINTS" id="PR00080">
    <property type="entry name" value="SDRFAMILY"/>
</dbReference>
<dbReference type="SUPFAM" id="SSF51735">
    <property type="entry name" value="NAD(P)-binding Rossmann-fold domains"/>
    <property type="match status" value="1"/>
</dbReference>
<evidence type="ECO:0000313" key="7">
    <source>
        <dbReference type="Proteomes" id="UP001596456"/>
    </source>
</evidence>